<evidence type="ECO:0000313" key="1">
    <source>
        <dbReference type="EMBL" id="CBX30118.1"/>
    </source>
</evidence>
<name>E1YHJ9_9BACT</name>
<gene>
    <name evidence="1" type="ORF">N47_D29270</name>
</gene>
<dbReference type="AlphaFoldDB" id="E1YHJ9"/>
<proteinExistence type="predicted"/>
<sequence>MVPYNFYPYLGGCRTGQHAALQKTFYSHEEYENQKQGEFHL</sequence>
<dbReference type="EMBL" id="FR695874">
    <property type="protein sequence ID" value="CBX30118.1"/>
    <property type="molecule type" value="Genomic_DNA"/>
</dbReference>
<organism evidence="1">
    <name type="scientific">uncultured Desulfobacterium sp</name>
    <dbReference type="NCBI Taxonomy" id="201089"/>
    <lineage>
        <taxon>Bacteria</taxon>
        <taxon>Pseudomonadati</taxon>
        <taxon>Thermodesulfobacteriota</taxon>
        <taxon>Desulfobacteria</taxon>
        <taxon>Desulfobacterales</taxon>
        <taxon>Desulfobacteriaceae</taxon>
        <taxon>Desulfobacterium</taxon>
        <taxon>environmental samples</taxon>
    </lineage>
</organism>
<accession>E1YHJ9</accession>
<protein>
    <submittedName>
        <fullName evidence="1">Uncharacterized protein</fullName>
    </submittedName>
</protein>
<reference evidence="1" key="1">
    <citation type="journal article" date="2011" name="Environ. Microbiol.">
        <title>Genomic insights into the metabolic potential of the polycyclic aromatic hydrocarbon degrading sulfate-reducing Deltaproteobacterium N47.</title>
        <authorList>
            <person name="Bergmann F."/>
            <person name="Selesi D."/>
            <person name="Weinmaier T."/>
            <person name="Tischler P."/>
            <person name="Rattei T."/>
            <person name="Meckenstock R.U."/>
        </authorList>
    </citation>
    <scope>NUCLEOTIDE SEQUENCE</scope>
</reference>